<evidence type="ECO:0000313" key="3">
    <source>
        <dbReference type="Proteomes" id="UP000800094"/>
    </source>
</evidence>
<dbReference type="Pfam" id="PF06985">
    <property type="entry name" value="HET"/>
    <property type="match status" value="1"/>
</dbReference>
<keyword evidence="3" id="KW-1185">Reference proteome</keyword>
<accession>A0A6A6IJJ5</accession>
<proteinExistence type="predicted"/>
<dbReference type="RefSeq" id="XP_033685769.1">
    <property type="nucleotide sequence ID" value="XM_033824839.1"/>
</dbReference>
<dbReference type="PANTHER" id="PTHR33112:SF9">
    <property type="entry name" value="HETEROKARYON INCOMPATIBILITY DOMAIN-CONTAINING PROTEIN"/>
    <property type="match status" value="1"/>
</dbReference>
<sequence length="709" mass="80129">MAAKTENTRQSIPTLPEVEKKDHSIKAVTAAAECAVCHDFRLPSGLDMRLSAIRHSATGGCFYCNILLQAVHRLHNEGKSAAGLLESTDEDAGITVIYEAPWPRLQVALNARREQKVELFRLPGTREPWFPCESAHPVSGNTRINCRLPWVQKLLHDCQRNHVRCQPPDSPTIEPPAMPSRLIDVTPLDESRSVKVVESIGLREPYLCLSHCWGVSSVPLSTTNLNLHNYLHRIEWSSLPKTFQDAIDFVRLLEQRYLWIDSLCIVQDDPNDWERNSIQMASIYQNAYLTLAATKARSSEEGLYNAANKFDAIPLSALAKNGRIQSVLCRRAVHHWYQGEHSPGSMTRWLFAPVFVSKHFPLLDRAWVLQERLLSPRILHFGPAELLWECCERFTCECRDAIDDRAAESYPKVQHSQSLSTASSITAPAMWRNIVQIYTHLGITYPKDRLPALQGIASQLFQDETASKVLSGLWEETLVLDLLWRSKYHPSESRMGSQRHAPSWSWASMESGVYYDLDTTSATEHASIQGFQVEKVQHDNRTIVAARSIDVSALVLPGKVFYGTSDNTPDATSDDTSDRARLFDRTAALLFDHACQLAPTKTIDGLVHKEFYPDWNYSKQGKYHIPLGTMLYGVLIATIYSTTEIREWGLVIKHSDNGRRKFERVGCFFRAHPVKEPYDSHEPRKPADGPVVSLQEMFSGAERTTVTLV</sequence>
<reference evidence="2" key="1">
    <citation type="journal article" date="2020" name="Stud. Mycol.">
        <title>101 Dothideomycetes genomes: a test case for predicting lifestyles and emergence of pathogens.</title>
        <authorList>
            <person name="Haridas S."/>
            <person name="Albert R."/>
            <person name="Binder M."/>
            <person name="Bloem J."/>
            <person name="Labutti K."/>
            <person name="Salamov A."/>
            <person name="Andreopoulos B."/>
            <person name="Baker S."/>
            <person name="Barry K."/>
            <person name="Bills G."/>
            <person name="Bluhm B."/>
            <person name="Cannon C."/>
            <person name="Castanera R."/>
            <person name="Culley D."/>
            <person name="Daum C."/>
            <person name="Ezra D."/>
            <person name="Gonzalez J."/>
            <person name="Henrissat B."/>
            <person name="Kuo A."/>
            <person name="Liang C."/>
            <person name="Lipzen A."/>
            <person name="Lutzoni F."/>
            <person name="Magnuson J."/>
            <person name="Mondo S."/>
            <person name="Nolan M."/>
            <person name="Ohm R."/>
            <person name="Pangilinan J."/>
            <person name="Park H.-J."/>
            <person name="Ramirez L."/>
            <person name="Alfaro M."/>
            <person name="Sun H."/>
            <person name="Tritt A."/>
            <person name="Yoshinaga Y."/>
            <person name="Zwiers L.-H."/>
            <person name="Turgeon B."/>
            <person name="Goodwin S."/>
            <person name="Spatafora J."/>
            <person name="Crous P."/>
            <person name="Grigoriev I."/>
        </authorList>
    </citation>
    <scope>NUCLEOTIDE SEQUENCE</scope>
    <source>
        <strain evidence="2">CBS 122368</strain>
    </source>
</reference>
<dbReference type="PANTHER" id="PTHR33112">
    <property type="entry name" value="DOMAIN PROTEIN, PUTATIVE-RELATED"/>
    <property type="match status" value="1"/>
</dbReference>
<dbReference type="GeneID" id="54578169"/>
<dbReference type="AlphaFoldDB" id="A0A6A6IJJ5"/>
<name>A0A6A6IJJ5_9PLEO</name>
<dbReference type="EMBL" id="ML987193">
    <property type="protein sequence ID" value="KAF2250765.1"/>
    <property type="molecule type" value="Genomic_DNA"/>
</dbReference>
<dbReference type="OrthoDB" id="3486565at2759"/>
<evidence type="ECO:0000313" key="2">
    <source>
        <dbReference type="EMBL" id="KAF2250765.1"/>
    </source>
</evidence>
<dbReference type="InterPro" id="IPR010730">
    <property type="entry name" value="HET"/>
</dbReference>
<dbReference type="Proteomes" id="UP000800094">
    <property type="component" value="Unassembled WGS sequence"/>
</dbReference>
<organism evidence="2 3">
    <name type="scientific">Trematosphaeria pertusa</name>
    <dbReference type="NCBI Taxonomy" id="390896"/>
    <lineage>
        <taxon>Eukaryota</taxon>
        <taxon>Fungi</taxon>
        <taxon>Dikarya</taxon>
        <taxon>Ascomycota</taxon>
        <taxon>Pezizomycotina</taxon>
        <taxon>Dothideomycetes</taxon>
        <taxon>Pleosporomycetidae</taxon>
        <taxon>Pleosporales</taxon>
        <taxon>Massarineae</taxon>
        <taxon>Trematosphaeriaceae</taxon>
        <taxon>Trematosphaeria</taxon>
    </lineage>
</organism>
<feature type="domain" description="Heterokaryon incompatibility" evidence="1">
    <location>
        <begin position="206"/>
        <end position="371"/>
    </location>
</feature>
<protein>
    <submittedName>
        <fullName evidence="2">HET-domain-containing protein</fullName>
    </submittedName>
</protein>
<gene>
    <name evidence="2" type="ORF">BU26DRAFT_453754</name>
</gene>
<evidence type="ECO:0000259" key="1">
    <source>
        <dbReference type="Pfam" id="PF06985"/>
    </source>
</evidence>